<evidence type="ECO:0000313" key="1">
    <source>
        <dbReference type="EMBL" id="SFM66528.1"/>
    </source>
</evidence>
<dbReference type="PROSITE" id="PS51257">
    <property type="entry name" value="PROKAR_LIPOPROTEIN"/>
    <property type="match status" value="1"/>
</dbReference>
<dbReference type="OrthoDB" id="1377135at2"/>
<evidence type="ECO:0000313" key="2">
    <source>
        <dbReference type="Proteomes" id="UP000199149"/>
    </source>
</evidence>
<name>A0A1I4SPT7_9FLAO</name>
<dbReference type="Proteomes" id="UP000199149">
    <property type="component" value="Unassembled WGS sequence"/>
</dbReference>
<evidence type="ECO:0008006" key="3">
    <source>
        <dbReference type="Google" id="ProtNLM"/>
    </source>
</evidence>
<accession>A0A1I4SPT7</accession>
<proteinExistence type="predicted"/>
<dbReference type="STRING" id="684065.SAMN05421738_101308"/>
<protein>
    <recommendedName>
        <fullName evidence="3">Lipoprotein</fullName>
    </recommendedName>
</protein>
<gene>
    <name evidence="1" type="ORF">SAMN05421738_101308</name>
</gene>
<organism evidence="1 2">
    <name type="scientific">Algoriella xinjiangensis</name>
    <dbReference type="NCBI Taxonomy" id="684065"/>
    <lineage>
        <taxon>Bacteria</taxon>
        <taxon>Pseudomonadati</taxon>
        <taxon>Bacteroidota</taxon>
        <taxon>Flavobacteriia</taxon>
        <taxon>Flavobacteriales</taxon>
        <taxon>Weeksellaceae</taxon>
        <taxon>Algoriella</taxon>
    </lineage>
</organism>
<reference evidence="2" key="1">
    <citation type="submission" date="2016-10" db="EMBL/GenBank/DDBJ databases">
        <authorList>
            <person name="Varghese N."/>
            <person name="Submissions S."/>
        </authorList>
    </citation>
    <scope>NUCLEOTIDE SEQUENCE [LARGE SCALE GENOMIC DNA]</scope>
    <source>
        <strain evidence="2">XJ109</strain>
    </source>
</reference>
<dbReference type="RefSeq" id="WP_092905846.1">
    <property type="nucleotide sequence ID" value="NZ_FOUZ01000001.1"/>
</dbReference>
<dbReference type="EMBL" id="FOUZ01000001">
    <property type="protein sequence ID" value="SFM66528.1"/>
    <property type="molecule type" value="Genomic_DNA"/>
</dbReference>
<keyword evidence="2" id="KW-1185">Reference proteome</keyword>
<dbReference type="AlphaFoldDB" id="A0A1I4SPT7"/>
<sequence>MNKLFTLFISFITLIACQTNTSETIGNQLNGTYCAEIKYSNSKTQKNSTYTLPVVIESNYLTKINWNNGGWLDDSHFKEPEFINQKTSFTDDRGRTFKITILAEGSCD</sequence>